<evidence type="ECO:0000313" key="3">
    <source>
        <dbReference type="EMBL" id="MFC4100558.1"/>
    </source>
</evidence>
<feature type="chain" id="PRO_5045966651" evidence="2">
    <location>
        <begin position="24"/>
        <end position="383"/>
    </location>
</feature>
<keyword evidence="2" id="KW-0732">Signal</keyword>
<keyword evidence="4" id="KW-1185">Reference proteome</keyword>
<dbReference type="InterPro" id="IPR026893">
    <property type="entry name" value="Tyr/Ser_Pase_IphP-type"/>
</dbReference>
<evidence type="ECO:0000313" key="4">
    <source>
        <dbReference type="Proteomes" id="UP001595715"/>
    </source>
</evidence>
<dbReference type="PANTHER" id="PTHR31126">
    <property type="entry name" value="TYROSINE-PROTEIN PHOSPHATASE"/>
    <property type="match status" value="1"/>
</dbReference>
<gene>
    <name evidence="3" type="ORF">ACFOZ8_12945</name>
</gene>
<reference evidence="4" key="1">
    <citation type="journal article" date="2019" name="Int. J. Syst. Evol. Microbiol.">
        <title>The Global Catalogue of Microorganisms (GCM) 10K type strain sequencing project: providing services to taxonomists for standard genome sequencing and annotation.</title>
        <authorList>
            <consortium name="The Broad Institute Genomics Platform"/>
            <consortium name="The Broad Institute Genome Sequencing Center for Infectious Disease"/>
            <person name="Wu L."/>
            <person name="Ma J."/>
        </authorList>
    </citation>
    <scope>NUCLEOTIDE SEQUENCE [LARGE SCALE GENOMIC DNA]</scope>
    <source>
        <strain evidence="4">IBRC-M 10987</strain>
    </source>
</reference>
<proteinExistence type="inferred from homology"/>
<dbReference type="RefSeq" id="WP_377719217.1">
    <property type="nucleotide sequence ID" value="NZ_JBHSAM010000025.1"/>
</dbReference>
<dbReference type="Proteomes" id="UP001595715">
    <property type="component" value="Unassembled WGS sequence"/>
</dbReference>
<comment type="caution">
    <text evidence="3">The sequence shown here is derived from an EMBL/GenBank/DDBJ whole genome shotgun (WGS) entry which is preliminary data.</text>
</comment>
<accession>A0ABV8K3F6</accession>
<dbReference type="Gene3D" id="3.90.190.10">
    <property type="entry name" value="Protein tyrosine phosphatase superfamily"/>
    <property type="match status" value="1"/>
</dbReference>
<dbReference type="SUPFAM" id="SSF52799">
    <property type="entry name" value="(Phosphotyrosine protein) phosphatases II"/>
    <property type="match status" value="1"/>
</dbReference>
<dbReference type="InterPro" id="IPR029021">
    <property type="entry name" value="Prot-tyrosine_phosphatase-like"/>
</dbReference>
<dbReference type="Pfam" id="PF13350">
    <property type="entry name" value="Y_phosphatase3"/>
    <property type="match status" value="1"/>
</dbReference>
<evidence type="ECO:0000256" key="2">
    <source>
        <dbReference type="SAM" id="SignalP"/>
    </source>
</evidence>
<dbReference type="PANTHER" id="PTHR31126:SF1">
    <property type="entry name" value="TYROSINE SPECIFIC PROTEIN PHOSPHATASES DOMAIN-CONTAINING PROTEIN"/>
    <property type="match status" value="1"/>
</dbReference>
<name>A0ABV8K3F6_9BACL</name>
<protein>
    <submittedName>
        <fullName evidence="3">Tyrosine-protein phosphatase</fullName>
    </submittedName>
</protein>
<comment type="similarity">
    <text evidence="1">Belongs to the protein-tyrosine phosphatase family.</text>
</comment>
<organism evidence="3 4">
    <name type="scientific">Paenibacillus xanthanilyticus</name>
    <dbReference type="NCBI Taxonomy" id="1783531"/>
    <lineage>
        <taxon>Bacteria</taxon>
        <taxon>Bacillati</taxon>
        <taxon>Bacillota</taxon>
        <taxon>Bacilli</taxon>
        <taxon>Bacillales</taxon>
        <taxon>Paenibacillaceae</taxon>
        <taxon>Paenibacillus</taxon>
    </lineage>
</organism>
<dbReference type="EMBL" id="JBHSAM010000025">
    <property type="protein sequence ID" value="MFC4100558.1"/>
    <property type="molecule type" value="Genomic_DNA"/>
</dbReference>
<evidence type="ECO:0000256" key="1">
    <source>
        <dbReference type="ARBA" id="ARBA00009580"/>
    </source>
</evidence>
<feature type="signal peptide" evidence="2">
    <location>
        <begin position="1"/>
        <end position="23"/>
    </location>
</feature>
<sequence>MLKKSVLLSAAIAFSLTPAAAFAAGKTAVPAANAVTAATKQGAFTDASVVRKADGSLLIRWNASADLGAAKVYWSTSPNGGWKELAKTYARYNGFAAADPSPGSPVYFKIKGGSGATIVTSERKLPLKGVTNFRDLGGYRTTDGRTVKWGKLFRADEMAALTEADIAFLQKLGLKTNVDYRTSSEVKAKPDPVIAGVTYVSNPAFNEAEGSGDDSSGTDIVSLISSGHLDQLGEPGDLLIQANRQMVQNPEAFKTLFELILDPANQALVQHCTAGKDRTGFGSALILLALGVPKETVVEDFLLSNTYREAYNKAAVDGIVKQLKLTDEKTIEVFKALMDVRPEYIEAAFDEIDKTYGSVDGFLEKAIGLTAEKRAQLKKLYLE</sequence>